<dbReference type="InterPro" id="IPR011032">
    <property type="entry name" value="GroES-like_sf"/>
</dbReference>
<name>A0A370NWZ2_9BURK</name>
<keyword evidence="1" id="KW-0560">Oxidoreductase</keyword>
<dbReference type="Pfam" id="PF16884">
    <property type="entry name" value="ADH_N_2"/>
    <property type="match status" value="1"/>
</dbReference>
<dbReference type="Gene3D" id="3.40.50.720">
    <property type="entry name" value="NAD(P)-binding Rossmann-like Domain"/>
    <property type="match status" value="1"/>
</dbReference>
<evidence type="ECO:0000259" key="2">
    <source>
        <dbReference type="SMART" id="SM00829"/>
    </source>
</evidence>
<dbReference type="PANTHER" id="PTHR43205">
    <property type="entry name" value="PROSTAGLANDIN REDUCTASE"/>
    <property type="match status" value="1"/>
</dbReference>
<dbReference type="SMART" id="SM00829">
    <property type="entry name" value="PKS_ER"/>
    <property type="match status" value="1"/>
</dbReference>
<evidence type="ECO:0000313" key="4">
    <source>
        <dbReference type="Proteomes" id="UP000255165"/>
    </source>
</evidence>
<dbReference type="Proteomes" id="UP000255165">
    <property type="component" value="Unassembled WGS sequence"/>
</dbReference>
<dbReference type="AlphaFoldDB" id="A0A370NWZ2"/>
<dbReference type="InterPro" id="IPR013149">
    <property type="entry name" value="ADH-like_C"/>
</dbReference>
<reference evidence="4" key="1">
    <citation type="submission" date="2018-06" db="EMBL/GenBank/DDBJ databases">
        <authorList>
            <person name="Feng T."/>
            <person name="Jeon C.O."/>
        </authorList>
    </citation>
    <scope>NUCLEOTIDE SEQUENCE [LARGE SCALE GENOMIC DNA]</scope>
    <source>
        <strain evidence="4">S23</strain>
    </source>
</reference>
<dbReference type="InterPro" id="IPR045010">
    <property type="entry name" value="MDR_fam"/>
</dbReference>
<dbReference type="PANTHER" id="PTHR43205:SF7">
    <property type="entry name" value="PROSTAGLANDIN REDUCTASE 1"/>
    <property type="match status" value="1"/>
</dbReference>
<protein>
    <submittedName>
        <fullName evidence="3">NADP-dependent oxidoreductase</fullName>
    </submittedName>
</protein>
<dbReference type="SUPFAM" id="SSF51735">
    <property type="entry name" value="NAD(P)-binding Rossmann-fold domains"/>
    <property type="match status" value="1"/>
</dbReference>
<keyword evidence="4" id="KW-1185">Reference proteome</keyword>
<dbReference type="FunFam" id="3.40.50.720:FF:000121">
    <property type="entry name" value="Prostaglandin reductase 2"/>
    <property type="match status" value="1"/>
</dbReference>
<dbReference type="GO" id="GO:0016628">
    <property type="term" value="F:oxidoreductase activity, acting on the CH-CH group of donors, NAD or NADP as acceptor"/>
    <property type="evidence" value="ECO:0007669"/>
    <property type="project" value="InterPro"/>
</dbReference>
<dbReference type="InterPro" id="IPR041694">
    <property type="entry name" value="ADH_N_2"/>
</dbReference>
<dbReference type="InterPro" id="IPR020843">
    <property type="entry name" value="ER"/>
</dbReference>
<dbReference type="InterPro" id="IPR036291">
    <property type="entry name" value="NAD(P)-bd_dom_sf"/>
</dbReference>
<evidence type="ECO:0000313" key="3">
    <source>
        <dbReference type="EMBL" id="RDK10122.1"/>
    </source>
</evidence>
<dbReference type="Pfam" id="PF00107">
    <property type="entry name" value="ADH_zinc_N"/>
    <property type="match status" value="1"/>
</dbReference>
<dbReference type="RefSeq" id="WP_115015604.1">
    <property type="nucleotide sequence ID" value="NZ_QKWJ01000011.1"/>
</dbReference>
<dbReference type="SUPFAM" id="SSF50129">
    <property type="entry name" value="GroES-like"/>
    <property type="match status" value="1"/>
</dbReference>
<comment type="caution">
    <text evidence="3">The sequence shown here is derived from an EMBL/GenBank/DDBJ whole genome shotgun (WGS) entry which is preliminary data.</text>
</comment>
<dbReference type="CDD" id="cd05288">
    <property type="entry name" value="PGDH"/>
    <property type="match status" value="1"/>
</dbReference>
<dbReference type="Gene3D" id="3.90.180.10">
    <property type="entry name" value="Medium-chain alcohol dehydrogenases, catalytic domain"/>
    <property type="match status" value="1"/>
</dbReference>
<proteinExistence type="predicted"/>
<sequence>MSVQEPALRWQLKRRPKGAIEPEDLELVAYRPAPLANEQIEVRNIYLSLDPTQRIWMSDREQYLPPIEVGSAMRGTTVGVVTDSRSGRFKAGDLVQLGLAGWETLSVTDARMARPVSPLPGVPLTATLSVLGATGLTAWFGMTRVGQVKAGDTVVVSAAAGAVGSVAGQIAKLRGARVIGIAGGKQKCDWLTGELGFDGAIDYKREDVGAALDRLCPDGIDLDFENVGGAIMEAVYTRMNTFGRMVLCGMISSYEKDGPVPGPADFSRILMRRLRIEGFVVVDHLPKAKEALAELEPWVAGGQIQWRDHVVPGIENALEAMQMLFSGRNDGKLLVGITQESDGRARP</sequence>
<evidence type="ECO:0000256" key="1">
    <source>
        <dbReference type="ARBA" id="ARBA00023002"/>
    </source>
</evidence>
<gene>
    <name evidence="3" type="ORF">DN412_12190</name>
</gene>
<dbReference type="EMBL" id="QKWJ01000011">
    <property type="protein sequence ID" value="RDK10122.1"/>
    <property type="molecule type" value="Genomic_DNA"/>
</dbReference>
<accession>A0A370NWZ2</accession>
<feature type="domain" description="Enoyl reductase (ER)" evidence="2">
    <location>
        <begin position="18"/>
        <end position="335"/>
    </location>
</feature>
<organism evidence="3 4">
    <name type="scientific">Cupriavidus lacunae</name>
    <dbReference type="NCBI Taxonomy" id="2666307"/>
    <lineage>
        <taxon>Bacteria</taxon>
        <taxon>Pseudomonadati</taxon>
        <taxon>Pseudomonadota</taxon>
        <taxon>Betaproteobacteria</taxon>
        <taxon>Burkholderiales</taxon>
        <taxon>Burkholderiaceae</taxon>
        <taxon>Cupriavidus</taxon>
    </lineage>
</organism>